<feature type="region of interest" description="Disordered" evidence="1">
    <location>
        <begin position="1"/>
        <end position="106"/>
    </location>
</feature>
<proteinExistence type="predicted"/>
<accession>A0A8H6M7F0</accession>
<evidence type="ECO:0000313" key="3">
    <source>
        <dbReference type="Proteomes" id="UP000521943"/>
    </source>
</evidence>
<dbReference type="AlphaFoldDB" id="A0A8H6M7F0"/>
<sequence length="457" mass="49890">MAITHENPPLCTPLNLTQRDVPWPTEPDSRRRSKLATKAPGVELRNQRDDRPNSATTPFHDGRSTNERGRRSDSYSSSRVNHASASRTAHARPTSKATCTKTTTITTPAKPRLLSGRRSANAREVRDLGFQRLTKSNATPIESKAFWASKQVFISKKTTKTTGSARSFSSRARRTTNAIRRWEAPTEPRAPCDRGWTGRPTNSSPRSDGYLGPRAKPATTEIKPSVPFEAVYYESNAAWGGLATGLNVRRQPLPLWRVDRAERRPANNTHQNQNPARFPPPCDGRCGVRSTVDRPNDEGQADGCELGDVARLEVQRRLQIIQATTEGSGSRKPRQVCDESPSRTRRVSAGIRGASSAFPARAGRLDLTSGGALDVYGDDSAGKWRAWWDRRFVQNSSLTGGGALDVYGYGDGQGYGVGRNRGSACGLVGHYGSNPTLPPSSSPCIKTVASIVHTYDP</sequence>
<feature type="compositionally biased region" description="Basic and acidic residues" evidence="1">
    <location>
        <begin position="181"/>
        <end position="192"/>
    </location>
</feature>
<organism evidence="2 3">
    <name type="scientific">Ephemerocybe angulata</name>
    <dbReference type="NCBI Taxonomy" id="980116"/>
    <lineage>
        <taxon>Eukaryota</taxon>
        <taxon>Fungi</taxon>
        <taxon>Dikarya</taxon>
        <taxon>Basidiomycota</taxon>
        <taxon>Agaricomycotina</taxon>
        <taxon>Agaricomycetes</taxon>
        <taxon>Agaricomycetidae</taxon>
        <taxon>Agaricales</taxon>
        <taxon>Agaricineae</taxon>
        <taxon>Psathyrellaceae</taxon>
        <taxon>Ephemerocybe</taxon>
    </lineage>
</organism>
<feature type="region of interest" description="Disordered" evidence="1">
    <location>
        <begin position="262"/>
        <end position="282"/>
    </location>
</feature>
<dbReference type="Proteomes" id="UP000521943">
    <property type="component" value="Unassembled WGS sequence"/>
</dbReference>
<reference evidence="2 3" key="1">
    <citation type="submission" date="2020-07" db="EMBL/GenBank/DDBJ databases">
        <title>Comparative genomics of pyrophilous fungi reveals a link between fire events and developmental genes.</title>
        <authorList>
            <consortium name="DOE Joint Genome Institute"/>
            <person name="Steindorff A.S."/>
            <person name="Carver A."/>
            <person name="Calhoun S."/>
            <person name="Stillman K."/>
            <person name="Liu H."/>
            <person name="Lipzen A."/>
            <person name="Pangilinan J."/>
            <person name="Labutti K."/>
            <person name="Bruns T.D."/>
            <person name="Grigoriev I.V."/>
        </authorList>
    </citation>
    <scope>NUCLEOTIDE SEQUENCE [LARGE SCALE GENOMIC DNA]</scope>
    <source>
        <strain evidence="2 3">CBS 144469</strain>
    </source>
</reference>
<name>A0A8H6M7F0_9AGAR</name>
<feature type="region of interest" description="Disordered" evidence="1">
    <location>
        <begin position="181"/>
        <end position="218"/>
    </location>
</feature>
<keyword evidence="3" id="KW-1185">Reference proteome</keyword>
<dbReference type="OrthoDB" id="10623800at2759"/>
<gene>
    <name evidence="2" type="ORF">DFP72DRAFT_1169874</name>
</gene>
<dbReference type="EMBL" id="JACGCI010000032">
    <property type="protein sequence ID" value="KAF6754881.1"/>
    <property type="molecule type" value="Genomic_DNA"/>
</dbReference>
<feature type="compositionally biased region" description="Low complexity" evidence="1">
    <location>
        <begin position="94"/>
        <end position="106"/>
    </location>
</feature>
<feature type="compositionally biased region" description="Basic and acidic residues" evidence="1">
    <location>
        <begin position="60"/>
        <end position="73"/>
    </location>
</feature>
<evidence type="ECO:0000256" key="1">
    <source>
        <dbReference type="SAM" id="MobiDB-lite"/>
    </source>
</evidence>
<evidence type="ECO:0000313" key="2">
    <source>
        <dbReference type="EMBL" id="KAF6754881.1"/>
    </source>
</evidence>
<feature type="region of interest" description="Disordered" evidence="1">
    <location>
        <begin position="325"/>
        <end position="346"/>
    </location>
</feature>
<comment type="caution">
    <text evidence="2">The sequence shown here is derived from an EMBL/GenBank/DDBJ whole genome shotgun (WGS) entry which is preliminary data.</text>
</comment>
<protein>
    <submittedName>
        <fullName evidence="2">Uncharacterized protein</fullName>
    </submittedName>
</protein>
<feature type="compositionally biased region" description="Polar residues" evidence="1">
    <location>
        <begin position="266"/>
        <end position="275"/>
    </location>
</feature>